<evidence type="ECO:0000259" key="13">
    <source>
        <dbReference type="PROSITE" id="PS50053"/>
    </source>
</evidence>
<feature type="domain" description="SEP" evidence="14">
    <location>
        <begin position="275"/>
        <end position="339"/>
    </location>
</feature>
<feature type="domain" description="Ubiquitin-like" evidence="13">
    <location>
        <begin position="454"/>
        <end position="533"/>
    </location>
</feature>
<dbReference type="PANTHER" id="PTHR23333">
    <property type="entry name" value="UBX DOMAIN CONTAINING PROTEIN"/>
    <property type="match status" value="1"/>
</dbReference>
<dbReference type="EMBL" id="AFYH01052500">
    <property type="status" value="NOT_ANNOTATED_CDS"/>
    <property type="molecule type" value="Genomic_DNA"/>
</dbReference>
<dbReference type="InterPro" id="IPR001012">
    <property type="entry name" value="UBX_dom"/>
</dbReference>
<feature type="coiled-coil region" evidence="10">
    <location>
        <begin position="119"/>
        <end position="153"/>
    </location>
</feature>
<evidence type="ECO:0000259" key="12">
    <source>
        <dbReference type="PROSITE" id="PS50033"/>
    </source>
</evidence>
<dbReference type="PROSITE" id="PS51399">
    <property type="entry name" value="SEP"/>
    <property type="match status" value="1"/>
</dbReference>
<evidence type="ECO:0000256" key="4">
    <source>
        <dbReference type="ARBA" id="ARBA00023212"/>
    </source>
</evidence>
<feature type="region of interest" description="Disordered" evidence="11">
    <location>
        <begin position="1"/>
        <end position="32"/>
    </location>
</feature>
<name>M3XKX4_LATCH</name>
<evidence type="ECO:0000256" key="11">
    <source>
        <dbReference type="SAM" id="MobiDB-lite"/>
    </source>
</evidence>
<evidence type="ECO:0000256" key="6">
    <source>
        <dbReference type="ARBA" id="ARBA00062345"/>
    </source>
</evidence>
<reference evidence="16" key="1">
    <citation type="submission" date="2011-08" db="EMBL/GenBank/DDBJ databases">
        <title>The draft genome of Latimeria chalumnae.</title>
        <authorList>
            <person name="Di Palma F."/>
            <person name="Alfoldi J."/>
            <person name="Johnson J."/>
            <person name="Berlin A."/>
            <person name="Gnerre S."/>
            <person name="Jaffe D."/>
            <person name="MacCallum I."/>
            <person name="Young S."/>
            <person name="Walker B.J."/>
            <person name="Lander E."/>
            <person name="Lindblad-Toh K."/>
        </authorList>
    </citation>
    <scope>NUCLEOTIDE SEQUENCE [LARGE SCALE GENOMIC DNA]</scope>
    <source>
        <strain evidence="16">Wild caught</strain>
    </source>
</reference>
<dbReference type="PROSITE" id="PS50053">
    <property type="entry name" value="UBIQUITIN_2"/>
    <property type="match status" value="1"/>
</dbReference>
<comment type="subcellular location">
    <subcellularLocation>
        <location evidence="1">Cytoplasm</location>
        <location evidence="1">Cytoskeleton</location>
    </subcellularLocation>
</comment>
<reference evidence="15" key="3">
    <citation type="submission" date="2025-09" db="UniProtKB">
        <authorList>
            <consortium name="Ensembl"/>
        </authorList>
    </citation>
    <scope>IDENTIFICATION</scope>
</reference>
<evidence type="ECO:0000256" key="3">
    <source>
        <dbReference type="ARBA" id="ARBA00023054"/>
    </source>
</evidence>
<reference evidence="15" key="2">
    <citation type="submission" date="2025-08" db="UniProtKB">
        <authorList>
            <consortium name="Ensembl"/>
        </authorList>
    </citation>
    <scope>IDENTIFICATION</scope>
</reference>
<dbReference type="PROSITE" id="PS50033">
    <property type="entry name" value="UBX"/>
    <property type="match status" value="1"/>
</dbReference>
<dbReference type="SUPFAM" id="SSF102848">
    <property type="entry name" value="NSFL1 (p97 ATPase) cofactor p47, SEP domain"/>
    <property type="match status" value="1"/>
</dbReference>
<evidence type="ECO:0000256" key="8">
    <source>
        <dbReference type="ARBA" id="ARBA00075811"/>
    </source>
</evidence>
<accession>M3XKX4</accession>
<evidence type="ECO:0000256" key="2">
    <source>
        <dbReference type="ARBA" id="ARBA00022490"/>
    </source>
</evidence>
<dbReference type="SUPFAM" id="SSF54236">
    <property type="entry name" value="Ubiquitin-like"/>
    <property type="match status" value="1"/>
</dbReference>
<comment type="subunit">
    <text evidence="6">Interacts with GNA12, GNA13, RND1, RND2 and RND3.</text>
</comment>
<dbReference type="FunFam" id="3.30.420.210:FF:000003">
    <property type="entry name" value="UBX domain protein 11"/>
    <property type="match status" value="1"/>
</dbReference>
<keyword evidence="3 10" id="KW-0175">Coiled coil</keyword>
<dbReference type="GeneTree" id="ENSGT00520000055567"/>
<keyword evidence="2" id="KW-0963">Cytoplasm</keyword>
<dbReference type="FunCoup" id="M3XKX4">
    <property type="interactions" value="413"/>
</dbReference>
<feature type="domain" description="UBX" evidence="12">
    <location>
        <begin position="449"/>
        <end position="526"/>
    </location>
</feature>
<dbReference type="Proteomes" id="UP000008672">
    <property type="component" value="Unassembled WGS sequence"/>
</dbReference>
<evidence type="ECO:0000256" key="7">
    <source>
        <dbReference type="ARBA" id="ARBA00073759"/>
    </source>
</evidence>
<sequence>MSSPLSSLGKNRRALLPEQSPGKRTMPFKQNPYTEDEAALLNDILTPRMKTPAVPSDLASCSRSKASSKEDEIALVNNIITPRNKAPAAPLDLTSCSRSKVVVAKASNKGSTPSDIEIMASMMNRLTKLERAVKTQEQMIKDRDKKIAILEEKLQIYKKSREASVDPGNMEELEKRCLQLQNQVWEMEGFLNDYGMVWVGEKKEKECDEYQQEEEEPTDDVYTHRKFWHPGGSIFKQFSIDFDLVLENIKDLNVLAGEGKAHVAHTEGGARLKYTDTIPLTLFKNGIVMFQGPFRSYEELSTQQCIQDIMDGYFPSELQSKYPDGVPFKVIDKRDVVVQEKQLWNEFPGTGRTVGTQDNATMFGTQESTDSTQKITELPGRKLSVEQFLNKLPKTVIKGGKIIDIRNSVKAELQGSSGQQSTSVVLIETPVLITMKERLKMDEQSRPPSAKEISTLRLKSENGEQTYILKMQFTETIGDLRAHLDQHRGDQHLSYDIISTFPQKVYSDNTKTLQEYGLVPNTTLILRNKKARD</sequence>
<dbReference type="GeneID" id="102362219"/>
<evidence type="ECO:0000259" key="14">
    <source>
        <dbReference type="PROSITE" id="PS51399"/>
    </source>
</evidence>
<evidence type="ECO:0000256" key="10">
    <source>
        <dbReference type="SAM" id="Coils"/>
    </source>
</evidence>
<dbReference type="InterPro" id="IPR012989">
    <property type="entry name" value="SEP_domain"/>
</dbReference>
<evidence type="ECO:0000256" key="5">
    <source>
        <dbReference type="ARBA" id="ARBA00059434"/>
    </source>
</evidence>
<dbReference type="OrthoDB" id="25887at2759"/>
<dbReference type="Pfam" id="PF00789">
    <property type="entry name" value="UBX"/>
    <property type="match status" value="1"/>
</dbReference>
<dbReference type="STRING" id="7897.ENSLACP00000023380"/>
<dbReference type="OMA" id="DFELMSA"/>
<dbReference type="EMBL" id="AFYH01052501">
    <property type="status" value="NOT_ANNOTATED_CDS"/>
    <property type="molecule type" value="Genomic_DNA"/>
</dbReference>
<keyword evidence="4" id="KW-0206">Cytoskeleton</keyword>
<dbReference type="SMART" id="SM00166">
    <property type="entry name" value="UBX"/>
    <property type="match status" value="1"/>
</dbReference>
<dbReference type="EMBL" id="AFYH01052502">
    <property type="status" value="NOT_ANNOTATED_CDS"/>
    <property type="molecule type" value="Genomic_DNA"/>
</dbReference>
<evidence type="ECO:0000256" key="9">
    <source>
        <dbReference type="ARBA" id="ARBA00081109"/>
    </source>
</evidence>
<dbReference type="RefSeq" id="XP_014342683.1">
    <property type="nucleotide sequence ID" value="XM_014487197.2"/>
</dbReference>
<dbReference type="GO" id="GO:0005856">
    <property type="term" value="C:cytoskeleton"/>
    <property type="evidence" value="ECO:0007669"/>
    <property type="project" value="UniProtKB-SubCell"/>
</dbReference>
<dbReference type="InParanoid" id="M3XKX4"/>
<evidence type="ECO:0000313" key="15">
    <source>
        <dbReference type="Ensembl" id="ENSLACP00000023380.1"/>
    </source>
</evidence>
<dbReference type="Ensembl" id="ENSLACT00000025874.1">
    <property type="protein sequence ID" value="ENSLACP00000023380.1"/>
    <property type="gene ID" value="ENSLACG00000016933.2"/>
</dbReference>
<keyword evidence="16" id="KW-1185">Reference proteome</keyword>
<dbReference type="AlphaFoldDB" id="M3XKX4"/>
<protein>
    <recommendedName>
        <fullName evidence="7">UBX domain-containing protein 11</fullName>
    </recommendedName>
    <alternativeName>
        <fullName evidence="9">Socius</fullName>
    </alternativeName>
    <alternativeName>
        <fullName evidence="8">UBX domain-containing protein 5</fullName>
    </alternativeName>
</protein>
<dbReference type="Gene3D" id="3.10.20.90">
    <property type="entry name" value="Phosphatidylinositol 3-kinase Catalytic Subunit, Chain A, domain 1"/>
    <property type="match status" value="1"/>
</dbReference>
<dbReference type="Pfam" id="PF08059">
    <property type="entry name" value="SEP"/>
    <property type="match status" value="1"/>
</dbReference>
<dbReference type="FunFam" id="3.10.20.90:FF:000454">
    <property type="entry name" value="UBX domain protein 11"/>
    <property type="match status" value="1"/>
</dbReference>
<dbReference type="InterPro" id="IPR029071">
    <property type="entry name" value="Ubiquitin-like_domsf"/>
</dbReference>
<comment type="function">
    <text evidence="5">May be involved in the reorganization of actin cytoskeleton mediated by RND1, RND2 and RND3. Promotes RHOA activation mediated by GNA12 and GNA13.</text>
</comment>
<dbReference type="eggNOG" id="KOG2086">
    <property type="taxonomic scope" value="Eukaryota"/>
</dbReference>
<proteinExistence type="predicted"/>
<dbReference type="GO" id="GO:0043130">
    <property type="term" value="F:ubiquitin binding"/>
    <property type="evidence" value="ECO:0007669"/>
    <property type="project" value="TreeGrafter"/>
</dbReference>
<evidence type="ECO:0000256" key="1">
    <source>
        <dbReference type="ARBA" id="ARBA00004245"/>
    </source>
</evidence>
<organism evidence="15 16">
    <name type="scientific">Latimeria chalumnae</name>
    <name type="common">Coelacanth</name>
    <dbReference type="NCBI Taxonomy" id="7897"/>
    <lineage>
        <taxon>Eukaryota</taxon>
        <taxon>Metazoa</taxon>
        <taxon>Chordata</taxon>
        <taxon>Craniata</taxon>
        <taxon>Vertebrata</taxon>
        <taxon>Euteleostomi</taxon>
        <taxon>Coelacanthiformes</taxon>
        <taxon>Coelacanthidae</taxon>
        <taxon>Latimeria</taxon>
    </lineage>
</organism>
<dbReference type="InterPro" id="IPR036241">
    <property type="entry name" value="NSFL1C_SEP_dom_sf"/>
</dbReference>
<evidence type="ECO:0000313" key="16">
    <source>
        <dbReference type="Proteomes" id="UP000008672"/>
    </source>
</evidence>
<dbReference type="PANTHER" id="PTHR23333:SF4">
    <property type="entry name" value="UBX DOMAIN-CONTAINING PROTEIN 11"/>
    <property type="match status" value="1"/>
</dbReference>
<dbReference type="Gene3D" id="3.30.420.210">
    <property type="entry name" value="SEP domain"/>
    <property type="match status" value="1"/>
</dbReference>
<dbReference type="InterPro" id="IPR000626">
    <property type="entry name" value="Ubiquitin-like_dom"/>
</dbReference>
<dbReference type="CTD" id="91544"/>
<dbReference type="CDD" id="cd17077">
    <property type="entry name" value="UBX_UBXN11"/>
    <property type="match status" value="1"/>
</dbReference>
<gene>
    <name evidence="15" type="primary">UBXN11</name>
</gene>
<dbReference type="GO" id="GO:0043161">
    <property type="term" value="P:proteasome-mediated ubiquitin-dependent protein catabolic process"/>
    <property type="evidence" value="ECO:0007669"/>
    <property type="project" value="TreeGrafter"/>
</dbReference>